<dbReference type="SUPFAM" id="SSF56935">
    <property type="entry name" value="Porins"/>
    <property type="match status" value="1"/>
</dbReference>
<feature type="domain" description="Arylsulfotransferase N-terminal" evidence="10">
    <location>
        <begin position="331"/>
        <end position="417"/>
    </location>
</feature>
<dbReference type="EMBL" id="JACHXI010000001">
    <property type="protein sequence ID" value="MBB3102043.1"/>
    <property type="molecule type" value="Genomic_DNA"/>
</dbReference>
<organism evidence="11 12">
    <name type="scientific">Azomonas macrocytogenes</name>
    <name type="common">Azotobacter macrocytogenes</name>
    <dbReference type="NCBI Taxonomy" id="69962"/>
    <lineage>
        <taxon>Bacteria</taxon>
        <taxon>Pseudomonadati</taxon>
        <taxon>Pseudomonadota</taxon>
        <taxon>Gammaproteobacteria</taxon>
        <taxon>Pseudomonadales</taxon>
        <taxon>Pseudomonadaceae</taxon>
        <taxon>Azomonas</taxon>
    </lineage>
</organism>
<dbReference type="InterPro" id="IPR012910">
    <property type="entry name" value="Plug_dom"/>
</dbReference>
<dbReference type="PANTHER" id="PTHR35340:SF10">
    <property type="entry name" value="CYTOPLASMIC PROTEIN"/>
    <property type="match status" value="1"/>
</dbReference>
<evidence type="ECO:0000256" key="4">
    <source>
        <dbReference type="ARBA" id="ARBA00022692"/>
    </source>
</evidence>
<protein>
    <recommendedName>
        <fullName evidence="13">TonB-dependent receptor</fullName>
    </recommendedName>
</protein>
<keyword evidence="4 7" id="KW-0812">Transmembrane</keyword>
<evidence type="ECO:0000313" key="12">
    <source>
        <dbReference type="Proteomes" id="UP000549250"/>
    </source>
</evidence>
<dbReference type="PANTHER" id="PTHR35340">
    <property type="entry name" value="PQQ ENZYME REPEAT PROTEIN-RELATED"/>
    <property type="match status" value="1"/>
</dbReference>
<gene>
    <name evidence="11" type="ORF">FHR87_000403</name>
</gene>
<dbReference type="Gene3D" id="2.40.170.20">
    <property type="entry name" value="TonB-dependent receptor, beta-barrel domain"/>
    <property type="match status" value="1"/>
</dbReference>
<dbReference type="Pfam" id="PF07715">
    <property type="entry name" value="Plug"/>
    <property type="match status" value="1"/>
</dbReference>
<evidence type="ECO:0000256" key="7">
    <source>
        <dbReference type="PROSITE-ProRule" id="PRU01360"/>
    </source>
</evidence>
<evidence type="ECO:0000313" key="11">
    <source>
        <dbReference type="EMBL" id="MBB3102043.1"/>
    </source>
</evidence>
<comment type="similarity">
    <text evidence="7">Belongs to the TonB-dependent receptor family.</text>
</comment>
<evidence type="ECO:0008006" key="13">
    <source>
        <dbReference type="Google" id="ProtNLM"/>
    </source>
</evidence>
<keyword evidence="6 7" id="KW-0998">Cell outer membrane</keyword>
<keyword evidence="3 7" id="KW-1134">Transmembrane beta strand</keyword>
<dbReference type="InterPro" id="IPR039426">
    <property type="entry name" value="TonB-dep_rcpt-like"/>
</dbReference>
<dbReference type="PROSITE" id="PS52016">
    <property type="entry name" value="TONB_DEPENDENT_REC_3"/>
    <property type="match status" value="1"/>
</dbReference>
<comment type="caution">
    <text evidence="11">The sequence shown here is derived from an EMBL/GenBank/DDBJ whole genome shotgun (WGS) entry which is preliminary data.</text>
</comment>
<dbReference type="Proteomes" id="UP000549250">
    <property type="component" value="Unassembled WGS sequence"/>
</dbReference>
<keyword evidence="5 7" id="KW-0472">Membrane</keyword>
<dbReference type="InterPro" id="IPR010262">
    <property type="entry name" value="Arylsulfotransferase_bact"/>
</dbReference>
<dbReference type="InterPro" id="IPR036942">
    <property type="entry name" value="Beta-barrel_TonB_sf"/>
</dbReference>
<feature type="domain" description="TonB-dependent receptor plug" evidence="9">
    <location>
        <begin position="69"/>
        <end position="176"/>
    </location>
</feature>
<evidence type="ECO:0000256" key="5">
    <source>
        <dbReference type="ARBA" id="ARBA00023136"/>
    </source>
</evidence>
<feature type="region of interest" description="Disordered" evidence="8">
    <location>
        <begin position="272"/>
        <end position="308"/>
    </location>
</feature>
<accession>A0A839T2V3</accession>
<evidence type="ECO:0000256" key="2">
    <source>
        <dbReference type="ARBA" id="ARBA00022448"/>
    </source>
</evidence>
<dbReference type="Pfam" id="PF17425">
    <property type="entry name" value="Arylsulfotran_N"/>
    <property type="match status" value="1"/>
</dbReference>
<dbReference type="InterPro" id="IPR053143">
    <property type="entry name" value="Arylsulfate_ST"/>
</dbReference>
<name>A0A839T2V3_AZOMA</name>
<comment type="subcellular location">
    <subcellularLocation>
        <location evidence="1 7">Cell outer membrane</location>
        <topology evidence="1 7">Multi-pass membrane protein</topology>
    </subcellularLocation>
</comment>
<keyword evidence="2 7" id="KW-0813">Transport</keyword>
<evidence type="ECO:0000259" key="10">
    <source>
        <dbReference type="Pfam" id="PF17425"/>
    </source>
</evidence>
<dbReference type="GO" id="GO:0004062">
    <property type="term" value="F:aryl sulfotransferase activity"/>
    <property type="evidence" value="ECO:0007669"/>
    <property type="project" value="InterPro"/>
</dbReference>
<dbReference type="AlphaFoldDB" id="A0A839T2V3"/>
<sequence length="873" mass="96735">MNPPTQIRPDTLATFTPSLKSWTLAVLLIGDGLILPGQAQEVVDSEPVARQDTQLGTVTVNARRREESAQDVPTPISVLDGQTLENQRIYRVQDLQQLVPSVNVSYVHARQSSISIRGLGNNPASDGLEPAVGTYLDNVYLGRPGMAVFDLLDVEQIDVLRGPQGTLFGKNTTAGVINISTRKPTFHPERSVEISGGEDGYFQTKGSVSGPLSDTLAGRLSGGNTSPYFVAPSSAVAGAISSTAPSRCLSTGFRTSRSAPEFPAPTRRAGAIHRRPLSGPHTLTLSRSFSMSHSEQQRSSEQSGLSEQALPEGACLAARIPDSEQARLGDIVVNPYRLAPLTAIIRDGGRRIAQARVRVKGRGEQGVDIDYQVQDRTLWTHGGIPVFGLYPDHRNEVEVAYSLDGERIRERYFIYAPAVRLPVVAAQESALPRVEPLKVAPELKKRLYLFNHLLTEIPGNRQFRWNAQGGAAEWDSVGFNWITDTRGEVRWYLDIEQLHDSSRKDGLGASMGFQQTRDGHLIWGQGQRYYKHDLLGRTIWARSLPEKFADFSHEIRETAKGTYLLRVGTSDYRRTDGKRVRTIRDHILEVDQNGDVLDFWDLNRILDPYRAELLHTLGRTAIFLPEGVVKSDSLEENEHNESDALPFGDTPGVGAGRNWAHVNAIDHDPADDSIIVSARHQGVAKIGRDKQVKWLLADPRGWSGALRDKVLAPVNASGRVLEQNPDGSYPEGFDWSWTQHTAWLSGKGTLTVFDNGWGRNLAPTRLEGNYSRAVEYRIDEEKGTVQQLWEFGKERGDAWYSPITSVVEYRPETDTLLIYSAAIGFLTPQRLTRPVLSEVKYGTREVLSEFRVVSGQPGNVGYRALVIDLDRAF</sequence>
<reference evidence="11 12" key="1">
    <citation type="submission" date="2020-08" db="EMBL/GenBank/DDBJ databases">
        <title>Genomic Encyclopedia of Type Strains, Phase III (KMG-III): the genomes of soil and plant-associated and newly described type strains.</title>
        <authorList>
            <person name="Whitman W."/>
        </authorList>
    </citation>
    <scope>NUCLEOTIDE SEQUENCE [LARGE SCALE GENOMIC DNA]</scope>
    <source>
        <strain evidence="11 12">CECT 4462</strain>
    </source>
</reference>
<evidence type="ECO:0000256" key="1">
    <source>
        <dbReference type="ARBA" id="ARBA00004571"/>
    </source>
</evidence>
<feature type="compositionally biased region" description="Low complexity" evidence="8">
    <location>
        <begin position="288"/>
        <end position="308"/>
    </location>
</feature>
<proteinExistence type="inferred from homology"/>
<dbReference type="Pfam" id="PF05935">
    <property type="entry name" value="Arylsulfotrans"/>
    <property type="match status" value="1"/>
</dbReference>
<evidence type="ECO:0000259" key="9">
    <source>
        <dbReference type="Pfam" id="PF07715"/>
    </source>
</evidence>
<dbReference type="GO" id="GO:0009279">
    <property type="term" value="C:cell outer membrane"/>
    <property type="evidence" value="ECO:0007669"/>
    <property type="project" value="UniProtKB-SubCell"/>
</dbReference>
<evidence type="ECO:0000256" key="3">
    <source>
        <dbReference type="ARBA" id="ARBA00022452"/>
    </source>
</evidence>
<evidence type="ECO:0000256" key="6">
    <source>
        <dbReference type="ARBA" id="ARBA00023237"/>
    </source>
</evidence>
<evidence type="ECO:0000256" key="8">
    <source>
        <dbReference type="SAM" id="MobiDB-lite"/>
    </source>
</evidence>
<dbReference type="Gene3D" id="2.60.40.3100">
    <property type="entry name" value="Arylsulphate sulphotransferase monomer, N-terminal domain"/>
    <property type="match status" value="1"/>
</dbReference>
<dbReference type="InterPro" id="IPR038477">
    <property type="entry name" value="ASST_N_sf"/>
</dbReference>
<keyword evidence="12" id="KW-1185">Reference proteome</keyword>
<dbReference type="InterPro" id="IPR035391">
    <property type="entry name" value="Arylsulfotran_N"/>
</dbReference>